<accession>A0A8T7LYW5</accession>
<comment type="caution">
    <text evidence="7">The sequence shown here is derived from an EMBL/GenBank/DDBJ whole genome shotgun (WGS) entry which is preliminary data.</text>
</comment>
<dbReference type="EMBL" id="JACATZ010000001">
    <property type="protein sequence ID" value="NWJ44570.1"/>
    <property type="molecule type" value="Genomic_DNA"/>
</dbReference>
<feature type="region of interest" description="Disordered" evidence="5">
    <location>
        <begin position="1"/>
        <end position="31"/>
    </location>
</feature>
<evidence type="ECO:0000313" key="9">
    <source>
        <dbReference type="Proteomes" id="UP000521676"/>
    </source>
</evidence>
<dbReference type="PANTHER" id="PTHR33258:SF1">
    <property type="entry name" value="TRANSPOSASE INSL FOR INSERTION SEQUENCE ELEMENT IS186A-RELATED"/>
    <property type="match status" value="1"/>
</dbReference>
<proteinExistence type="inferred from homology"/>
<sequence length="435" mass="49952">MEKEEKPPKKASSVRHTRAIALDRSKRPTIAPPPEEIEQLLAEVVQPNTFSLIRLYQEMGLRARTLTLPVMLAFVLSLIWRQIGAVSEAVRVIKQEGMLWQPPIRVTQQAISQRLREMPAALFEAVLNEVLPLMHQRWRQRQRPLPPELQRVLAHFSRVAAVDGSTLDALIKKTGLLREIEGSVLAGKMMGLLDVASQLPLKIWYGENSAAHDQSWWEAIIETLETESLTLFDLGFVNYGRYRQLTVEHKYFVTRVKSRMDYRVVQALTNEEGVREWLIAVGSKEEKSEQVLRLVAVEWEGKSYCYLSNVLERSRLTGATIAYLYRQRWRIEEAFKVVKRQLGLAYFHAGSINAICLQVWATWLLYCVLIDLTDSVAEELKQPFKAISVEMVYRGLYHYSQALKRGETLSVSQYLAQNAKLLGIVKRPSKRPLLI</sequence>
<dbReference type="Pfam" id="PF01609">
    <property type="entry name" value="DDE_Tnp_1"/>
    <property type="match status" value="1"/>
</dbReference>
<dbReference type="InterPro" id="IPR047952">
    <property type="entry name" value="Transpos_IS4"/>
</dbReference>
<accession>A0A8T7MA79</accession>
<evidence type="ECO:0000313" key="8">
    <source>
        <dbReference type="EMBL" id="NWJ48822.1"/>
    </source>
</evidence>
<dbReference type="NCBIfam" id="NF033592">
    <property type="entry name" value="transpos_IS4_1"/>
    <property type="match status" value="1"/>
</dbReference>
<comment type="similarity">
    <text evidence="1">Belongs to the transposase 11 family.</text>
</comment>
<gene>
    <name evidence="7" type="ORF">HXX08_01710</name>
    <name evidence="8" type="ORF">HXX08_23430</name>
</gene>
<dbReference type="Proteomes" id="UP000521676">
    <property type="component" value="Unassembled WGS sequence"/>
</dbReference>
<evidence type="ECO:0000256" key="3">
    <source>
        <dbReference type="ARBA" id="ARBA00023125"/>
    </source>
</evidence>
<feature type="domain" description="Transposase IS4-like" evidence="6">
    <location>
        <begin position="192"/>
        <end position="366"/>
    </location>
</feature>
<organism evidence="7 9">
    <name type="scientific">Candidatus Chlorohelix allophototropha</name>
    <dbReference type="NCBI Taxonomy" id="3003348"/>
    <lineage>
        <taxon>Bacteria</taxon>
        <taxon>Bacillati</taxon>
        <taxon>Chloroflexota</taxon>
        <taxon>Chloroflexia</taxon>
        <taxon>Candidatus Chloroheliales</taxon>
        <taxon>Candidatus Chloroheliaceae</taxon>
        <taxon>Candidatus Chlorohelix</taxon>
    </lineage>
</organism>
<evidence type="ECO:0000256" key="2">
    <source>
        <dbReference type="ARBA" id="ARBA00022578"/>
    </source>
</evidence>
<dbReference type="SUPFAM" id="SSF53098">
    <property type="entry name" value="Ribonuclease H-like"/>
    <property type="match status" value="1"/>
</dbReference>
<reference evidence="7 9" key="1">
    <citation type="submission" date="2020-06" db="EMBL/GenBank/DDBJ databases">
        <title>Anoxygenic phototrophic Chloroflexota member uses a Type I reaction center.</title>
        <authorList>
            <person name="Tsuji J.M."/>
            <person name="Shaw N.A."/>
            <person name="Nagashima S."/>
            <person name="Venkiteswaran J."/>
            <person name="Schiff S.L."/>
            <person name="Hanada S."/>
            <person name="Tank M."/>
            <person name="Neufeld J.D."/>
        </authorList>
    </citation>
    <scope>NUCLEOTIDE SEQUENCE [LARGE SCALE GENOMIC DNA]</scope>
    <source>
        <strain evidence="7">L227-S17</strain>
    </source>
</reference>
<evidence type="ECO:0000256" key="5">
    <source>
        <dbReference type="SAM" id="MobiDB-lite"/>
    </source>
</evidence>
<keyword evidence="4" id="KW-0233">DNA recombination</keyword>
<evidence type="ECO:0000256" key="1">
    <source>
        <dbReference type="ARBA" id="ARBA00010075"/>
    </source>
</evidence>
<evidence type="ECO:0000256" key="4">
    <source>
        <dbReference type="ARBA" id="ARBA00023172"/>
    </source>
</evidence>
<dbReference type="GO" id="GO:0004803">
    <property type="term" value="F:transposase activity"/>
    <property type="evidence" value="ECO:0007669"/>
    <property type="project" value="InterPro"/>
</dbReference>
<protein>
    <submittedName>
        <fullName evidence="7">IS4 family transposase</fullName>
    </submittedName>
</protein>
<keyword evidence="3" id="KW-0238">DNA-binding</keyword>
<evidence type="ECO:0000259" key="6">
    <source>
        <dbReference type="Pfam" id="PF01609"/>
    </source>
</evidence>
<evidence type="ECO:0000313" key="7">
    <source>
        <dbReference type="EMBL" id="NWJ44570.1"/>
    </source>
</evidence>
<dbReference type="PANTHER" id="PTHR33258">
    <property type="entry name" value="TRANSPOSASE INSL FOR INSERTION SEQUENCE ELEMENT IS186A-RELATED"/>
    <property type="match status" value="1"/>
</dbReference>
<dbReference type="GO" id="GO:0006313">
    <property type="term" value="P:DNA transposition"/>
    <property type="evidence" value="ECO:0007669"/>
    <property type="project" value="InterPro"/>
</dbReference>
<dbReference type="EMBL" id="JACATZ010000003">
    <property type="protein sequence ID" value="NWJ48822.1"/>
    <property type="molecule type" value="Genomic_DNA"/>
</dbReference>
<dbReference type="InterPro" id="IPR002559">
    <property type="entry name" value="Transposase_11"/>
</dbReference>
<name>A0A8T7LYW5_9CHLR</name>
<dbReference type="AlphaFoldDB" id="A0A8T7LYW5"/>
<dbReference type="GO" id="GO:0003677">
    <property type="term" value="F:DNA binding"/>
    <property type="evidence" value="ECO:0007669"/>
    <property type="project" value="UniProtKB-KW"/>
</dbReference>
<dbReference type="InterPro" id="IPR012337">
    <property type="entry name" value="RNaseH-like_sf"/>
</dbReference>
<keyword evidence="2" id="KW-0815">Transposition</keyword>